<organism evidence="1">
    <name type="scientific">viral metagenome</name>
    <dbReference type="NCBI Taxonomy" id="1070528"/>
    <lineage>
        <taxon>unclassified sequences</taxon>
        <taxon>metagenomes</taxon>
        <taxon>organismal metagenomes</taxon>
    </lineage>
</organism>
<dbReference type="AlphaFoldDB" id="A0A6H2A2N2"/>
<accession>A0A6H2A2N2</accession>
<dbReference type="EMBL" id="MT144444">
    <property type="protein sequence ID" value="QJA53710.1"/>
    <property type="molecule type" value="Genomic_DNA"/>
</dbReference>
<evidence type="ECO:0000313" key="1">
    <source>
        <dbReference type="EMBL" id="QJA53710.1"/>
    </source>
</evidence>
<name>A0A6H2A2N2_9ZZZZ</name>
<gene>
    <name evidence="1" type="ORF">TM448A03803_0005</name>
</gene>
<proteinExistence type="predicted"/>
<protein>
    <submittedName>
        <fullName evidence="1">Uncharacterized protein</fullName>
    </submittedName>
</protein>
<reference evidence="1" key="1">
    <citation type="submission" date="2020-03" db="EMBL/GenBank/DDBJ databases">
        <title>The deep terrestrial virosphere.</title>
        <authorList>
            <person name="Holmfeldt K."/>
            <person name="Nilsson E."/>
            <person name="Simone D."/>
            <person name="Lopez-Fernandez M."/>
            <person name="Wu X."/>
            <person name="de Brujin I."/>
            <person name="Lundin D."/>
            <person name="Andersson A."/>
            <person name="Bertilsson S."/>
            <person name="Dopson M."/>
        </authorList>
    </citation>
    <scope>NUCLEOTIDE SEQUENCE</scope>
    <source>
        <strain evidence="1">TM448A03803</strain>
    </source>
</reference>
<sequence length="281" mass="30383">MPGVLLWGWDDTNKVWVKLQVDADGLVKVDMSAINLNDLGDVSVAAPADDDLFYYDDATGLWKSRKLEDADIPAGIARDAEVTADIATHAAVESAHHTKFTTTEHDVVARHPLANLDPLVCSEAEADGKVSTHAALTTGIHGVGALHAAGFHTAGQAVSKVIWKDAPAAVLDIDNQATSIDWTDLDLTAATSANAKFAILWMEFTVGALGASDWSTFYLRKNGTAATTPFWQMFHNWPDWFKITTVFIIGMDAGQVIEYKLVLPADANTAYITIHCLGYIE</sequence>